<reference evidence="4" key="1">
    <citation type="submission" date="2017-04" db="EMBL/GenBank/DDBJ databases">
        <authorList>
            <person name="Song Y."/>
            <person name="Cho B.-K."/>
        </authorList>
    </citation>
    <scope>NUCLEOTIDE SEQUENCE [LARGE SCALE GENOMIC DNA]</scope>
    <source>
        <strain evidence="4">SL1</strain>
    </source>
</reference>
<evidence type="ECO:0000313" key="3">
    <source>
        <dbReference type="EMBL" id="AWI04383.1"/>
    </source>
</evidence>
<dbReference type="Pfam" id="PF13786">
    <property type="entry name" value="DUF4179"/>
    <property type="match status" value="1"/>
</dbReference>
<proteinExistence type="predicted"/>
<evidence type="ECO:0000256" key="1">
    <source>
        <dbReference type="SAM" id="Phobius"/>
    </source>
</evidence>
<dbReference type="AlphaFoldDB" id="A0A2U8DNX8"/>
<feature type="domain" description="DUF4179" evidence="2">
    <location>
        <begin position="39"/>
        <end position="126"/>
    </location>
</feature>
<keyword evidence="4" id="KW-1185">Reference proteome</keyword>
<protein>
    <recommendedName>
        <fullName evidence="2">DUF4179 domain-containing protein</fullName>
    </recommendedName>
</protein>
<keyword evidence="1" id="KW-0812">Transmembrane</keyword>
<dbReference type="Proteomes" id="UP000244910">
    <property type="component" value="Chromosome"/>
</dbReference>
<organism evidence="3 4">
    <name type="scientific">Clostridium drakei</name>
    <dbReference type="NCBI Taxonomy" id="332101"/>
    <lineage>
        <taxon>Bacteria</taxon>
        <taxon>Bacillati</taxon>
        <taxon>Bacillota</taxon>
        <taxon>Clostridia</taxon>
        <taxon>Eubacteriales</taxon>
        <taxon>Clostridiaceae</taxon>
        <taxon>Clostridium</taxon>
    </lineage>
</organism>
<feature type="transmembrane region" description="Helical" evidence="1">
    <location>
        <begin position="48"/>
        <end position="68"/>
    </location>
</feature>
<keyword evidence="1" id="KW-1133">Transmembrane helix</keyword>
<gene>
    <name evidence="3" type="ORF">B9W14_07695</name>
</gene>
<dbReference type="EMBL" id="CP020953">
    <property type="protein sequence ID" value="AWI04383.1"/>
    <property type="molecule type" value="Genomic_DNA"/>
</dbReference>
<dbReference type="InterPro" id="IPR025436">
    <property type="entry name" value="DUF4179"/>
</dbReference>
<sequence>MVNDAEKLLKETKLNFDKLETPEALEAKLRIALKDIKPKNNKISKIKIASIFICLILAIYNFNTLAYYSEKITGYDKVMDTNLKKLNELGKGQTINKSFTFKSGLIFTLDGIMVDDNKLLTFYTIKNSKGNVENTDIKLEINGIFGSHLFTNSYGTLNDAKTEMKFTANFNPPSMLDNNLTLNVISKENNETGKISFALDKNKAMGHNIKKFLNRTIETKDTSLHLQYISASPTTTVIKGSISNILEIALNKIKGITFSPSNLDIKLIADGKVVENQAAELSSNITGVTFKYNFQPLPANFKKLQIEFSSLTSEHIINKNFKLKKELKNENINIENKNIKIDKIYEANGNTYITISTEQDIILTKVNMTIDGKNLPLNKTNKENGNKDSYTRTLEFIGTGNNLELNIQRMIYKTNYNKTIDIISN</sequence>
<keyword evidence="1" id="KW-0472">Membrane</keyword>
<name>A0A2U8DNX8_9CLOT</name>
<dbReference type="OrthoDB" id="2961302at2"/>
<evidence type="ECO:0000313" key="4">
    <source>
        <dbReference type="Proteomes" id="UP000244910"/>
    </source>
</evidence>
<accession>A0A2U8DNX8</accession>
<dbReference type="KEGG" id="cdrk:B9W14_07695"/>
<evidence type="ECO:0000259" key="2">
    <source>
        <dbReference type="Pfam" id="PF13786"/>
    </source>
</evidence>